<sequence>MPKVKGKISAKKLRKLLKEKRAKAKCNDGFVNEKHDITAELVLVSNTVECSGGILNEGLCDVATEQEVISGSVCDHNPELCDVTEYVVASTADDSDPFVLSDPPECNDWSAWDHNPPELCDNTQFEVATTPEDDTTVRDRQLKEKKERSRQSYYENHQKNLEKSRKYRAKNKQKILDYAKEYSKQYRASNKQKVSDYSKKCYASHHEERLEGFKDSYIANREERLEGFKDSYIANREERLEVFKDYYIANREERLEGFKDNYASNLEKRKKAMNEYYTSYSQQIKDNAREHYAAVADTKNAKLRQKYKIKRNLNPPKRSVSAKKRSKIIARILQKRQMNREYYKKNFQKLRQKRRARYNLAEPKIDLKNRYIAIIRQKLAKNKGVQKQLKVAFNIDKSLPIAVMQSGINLIAARRLVTVILNIRRHFAGMLLGVIKTVNNNTYIGNGEFGDSYHVASCEPHLPSML</sequence>
<reference evidence="2" key="1">
    <citation type="submission" date="2017-05" db="UniProtKB">
        <authorList>
            <consortium name="EnsemblMetazoa"/>
        </authorList>
    </citation>
    <scope>IDENTIFICATION</scope>
</reference>
<dbReference type="EnsemblMetazoa" id="Aqu2.1.20297_001">
    <property type="protein sequence ID" value="Aqu2.1.20297_001"/>
    <property type="gene ID" value="Aqu2.1.20297"/>
</dbReference>
<feature type="region of interest" description="Disordered" evidence="1">
    <location>
        <begin position="131"/>
        <end position="161"/>
    </location>
</feature>
<dbReference type="OrthoDB" id="10068384at2759"/>
<dbReference type="InParanoid" id="A0A1X7TYC2"/>
<dbReference type="AlphaFoldDB" id="A0A1X7TYC2"/>
<dbReference type="STRING" id="400682.A0A1X7TYC2"/>
<organism evidence="2">
    <name type="scientific">Amphimedon queenslandica</name>
    <name type="common">Sponge</name>
    <dbReference type="NCBI Taxonomy" id="400682"/>
    <lineage>
        <taxon>Eukaryota</taxon>
        <taxon>Metazoa</taxon>
        <taxon>Porifera</taxon>
        <taxon>Demospongiae</taxon>
        <taxon>Heteroscleromorpha</taxon>
        <taxon>Haplosclerida</taxon>
        <taxon>Niphatidae</taxon>
        <taxon>Amphimedon</taxon>
    </lineage>
</organism>
<accession>A0A1X7TYC2</accession>
<proteinExistence type="predicted"/>
<evidence type="ECO:0000313" key="2">
    <source>
        <dbReference type="EnsemblMetazoa" id="Aqu2.1.20297_001"/>
    </source>
</evidence>
<feature type="compositionally biased region" description="Basic and acidic residues" evidence="1">
    <location>
        <begin position="135"/>
        <end position="161"/>
    </location>
</feature>
<name>A0A1X7TYC2_AMPQE</name>
<evidence type="ECO:0000256" key="1">
    <source>
        <dbReference type="SAM" id="MobiDB-lite"/>
    </source>
</evidence>
<protein>
    <submittedName>
        <fullName evidence="2">Uncharacterized protein</fullName>
    </submittedName>
</protein>